<sequence>MDNTALLTRGGNVYDKKRGRKQHQEEIIFDKEQRKEFLTGFHKRKVERQKHAQAMTEKQQREEKREMRKLVREQRKKQLEERIQLSRELMGTMEKPGSEDEGSDGAETEEKVVIEDDDEPHTREYEDEDKHVSVTITEDDENDGPDEEELADGFSTPQNDPPPSVPIRPHKQKQGKNRFRYESKEDRRLNQKKSKIQKLKHAVRHRH</sequence>
<evidence type="ECO:0000256" key="4">
    <source>
        <dbReference type="ARBA" id="ARBA00023242"/>
    </source>
</evidence>
<accession>S9X8S3</accession>
<feature type="compositionally biased region" description="Basic residues" evidence="5">
    <location>
        <begin position="168"/>
        <end position="178"/>
    </location>
</feature>
<feature type="region of interest" description="Disordered" evidence="5">
    <location>
        <begin position="1"/>
        <end position="25"/>
    </location>
</feature>
<evidence type="ECO:0000256" key="3">
    <source>
        <dbReference type="ARBA" id="ARBA00023054"/>
    </source>
</evidence>
<dbReference type="Proteomes" id="UP000015464">
    <property type="component" value="Unassembled WGS sequence"/>
</dbReference>
<keyword evidence="7" id="KW-1185">Reference proteome</keyword>
<organism evidence="6 7">
    <name type="scientific">Schizosaccharomyces cryophilus (strain OY26 / ATCC MYA-4695 / CBS 11777 / NBRC 106824 / NRRL Y48691)</name>
    <name type="common">Fission yeast</name>
    <dbReference type="NCBI Taxonomy" id="653667"/>
    <lineage>
        <taxon>Eukaryota</taxon>
        <taxon>Fungi</taxon>
        <taxon>Dikarya</taxon>
        <taxon>Ascomycota</taxon>
        <taxon>Taphrinomycotina</taxon>
        <taxon>Schizosaccharomycetes</taxon>
        <taxon>Schizosaccharomycetales</taxon>
        <taxon>Schizosaccharomycetaceae</taxon>
        <taxon>Schizosaccharomyces</taxon>
    </lineage>
</organism>
<dbReference type="HOGENOM" id="CLU_067149_1_1_1"/>
<protein>
    <submittedName>
        <fullName evidence="6">rRNA processing protein Rrp17</fullName>
    </submittedName>
</protein>
<name>S9X8S3_SCHCR</name>
<evidence type="ECO:0000313" key="6">
    <source>
        <dbReference type="EMBL" id="EPY50231.1"/>
    </source>
</evidence>
<dbReference type="GO" id="GO:0005730">
    <property type="term" value="C:nucleolus"/>
    <property type="evidence" value="ECO:0007669"/>
    <property type="project" value="UniProtKB-SubCell"/>
</dbReference>
<dbReference type="GO" id="GO:0019843">
    <property type="term" value="F:rRNA binding"/>
    <property type="evidence" value="ECO:0007669"/>
    <property type="project" value="TreeGrafter"/>
</dbReference>
<reference evidence="6 7" key="1">
    <citation type="journal article" date="2011" name="Science">
        <title>Comparative functional genomics of the fission yeasts.</title>
        <authorList>
            <person name="Rhind N."/>
            <person name="Chen Z."/>
            <person name="Yassour M."/>
            <person name="Thompson D.A."/>
            <person name="Haas B.J."/>
            <person name="Habib N."/>
            <person name="Wapinski I."/>
            <person name="Roy S."/>
            <person name="Lin M.F."/>
            <person name="Heiman D.I."/>
            <person name="Young S.K."/>
            <person name="Furuya K."/>
            <person name="Guo Y."/>
            <person name="Pidoux A."/>
            <person name="Chen H.M."/>
            <person name="Robbertse B."/>
            <person name="Goldberg J.M."/>
            <person name="Aoki K."/>
            <person name="Bayne E.H."/>
            <person name="Berlin A.M."/>
            <person name="Desjardins C.A."/>
            <person name="Dobbs E."/>
            <person name="Dukaj L."/>
            <person name="Fan L."/>
            <person name="FitzGerald M.G."/>
            <person name="French C."/>
            <person name="Gujja S."/>
            <person name="Hansen K."/>
            <person name="Keifenheim D."/>
            <person name="Levin J.Z."/>
            <person name="Mosher R.A."/>
            <person name="Mueller C.A."/>
            <person name="Pfiffner J."/>
            <person name="Priest M."/>
            <person name="Russ C."/>
            <person name="Smialowska A."/>
            <person name="Swoboda P."/>
            <person name="Sykes S.M."/>
            <person name="Vaughn M."/>
            <person name="Vengrova S."/>
            <person name="Yoder R."/>
            <person name="Zeng Q."/>
            <person name="Allshire R."/>
            <person name="Baulcombe D."/>
            <person name="Birren B.W."/>
            <person name="Brown W."/>
            <person name="Ekwall K."/>
            <person name="Kellis M."/>
            <person name="Leatherwood J."/>
            <person name="Levin H."/>
            <person name="Margalit H."/>
            <person name="Martienssen R."/>
            <person name="Nieduszynski C.A."/>
            <person name="Spatafora J.W."/>
            <person name="Friedman N."/>
            <person name="Dalgaard J.Z."/>
            <person name="Baumann P."/>
            <person name="Niki H."/>
            <person name="Regev A."/>
            <person name="Nusbaum C."/>
        </authorList>
    </citation>
    <scope>NUCLEOTIDE SEQUENCE [LARGE SCALE GENOMIC DNA]</scope>
    <source>
        <strain evidence="7">OY26 / ATCC MYA-4695 / CBS 11777 / NBRC 106824 / NRRL Y48691</strain>
    </source>
</reference>
<dbReference type="eggNOG" id="KOG4709">
    <property type="taxonomic scope" value="Eukaryota"/>
</dbReference>
<feature type="compositionally biased region" description="Basic and acidic residues" evidence="5">
    <location>
        <begin position="58"/>
        <end position="85"/>
    </location>
</feature>
<feature type="compositionally biased region" description="Acidic residues" evidence="5">
    <location>
        <begin position="137"/>
        <end position="151"/>
    </location>
</feature>
<keyword evidence="4" id="KW-0539">Nucleus</keyword>
<dbReference type="OrthoDB" id="551633at2759"/>
<evidence type="ECO:0000256" key="5">
    <source>
        <dbReference type="SAM" id="MobiDB-lite"/>
    </source>
</evidence>
<dbReference type="PANTHER" id="PTHR14577:SF0">
    <property type="entry name" value="NUCLEOLAR PROTEIN 12"/>
    <property type="match status" value="1"/>
</dbReference>
<feature type="compositionally biased region" description="Basic and acidic residues" evidence="5">
    <location>
        <begin position="179"/>
        <end position="189"/>
    </location>
</feature>
<keyword evidence="3" id="KW-0175">Coiled coil</keyword>
<dbReference type="GeneID" id="25035323"/>
<evidence type="ECO:0000256" key="2">
    <source>
        <dbReference type="ARBA" id="ARBA00007175"/>
    </source>
</evidence>
<dbReference type="Pfam" id="PF09805">
    <property type="entry name" value="Nop25"/>
    <property type="match status" value="1"/>
</dbReference>
<dbReference type="PANTHER" id="PTHR14577">
    <property type="entry name" value="NUCLEOLAR PROTEIN 12"/>
    <property type="match status" value="1"/>
</dbReference>
<comment type="subcellular location">
    <subcellularLocation>
        <location evidence="1">Nucleus</location>
        <location evidence="1">Nucleolus</location>
    </subcellularLocation>
</comment>
<evidence type="ECO:0000313" key="7">
    <source>
        <dbReference type="Proteomes" id="UP000015464"/>
    </source>
</evidence>
<dbReference type="AlphaFoldDB" id="S9X8S3"/>
<gene>
    <name evidence="6" type="ORF">SPOG_00992</name>
</gene>
<evidence type="ECO:0000256" key="1">
    <source>
        <dbReference type="ARBA" id="ARBA00004604"/>
    </source>
</evidence>
<dbReference type="OMA" id="EMNNDIG"/>
<dbReference type="STRING" id="653667.S9X8S3"/>
<feature type="compositionally biased region" description="Basic and acidic residues" evidence="5">
    <location>
        <begin position="108"/>
        <end position="132"/>
    </location>
</feature>
<proteinExistence type="inferred from homology"/>
<comment type="similarity">
    <text evidence="2">Belongs to the RRP17 family.</text>
</comment>
<feature type="compositionally biased region" description="Basic residues" evidence="5">
    <location>
        <begin position="190"/>
        <end position="207"/>
    </location>
</feature>
<dbReference type="InterPro" id="IPR019186">
    <property type="entry name" value="Nucleolar_protein_12"/>
</dbReference>
<feature type="region of interest" description="Disordered" evidence="5">
    <location>
        <begin position="47"/>
        <end position="207"/>
    </location>
</feature>
<dbReference type="EMBL" id="KE546993">
    <property type="protein sequence ID" value="EPY50231.1"/>
    <property type="molecule type" value="Genomic_DNA"/>
</dbReference>
<dbReference type="RefSeq" id="XP_013024717.1">
    <property type="nucleotide sequence ID" value="XM_013169263.1"/>
</dbReference>